<dbReference type="Proteomes" id="UP000736335">
    <property type="component" value="Unassembled WGS sequence"/>
</dbReference>
<evidence type="ECO:0000313" key="3">
    <source>
        <dbReference type="Proteomes" id="UP000736335"/>
    </source>
</evidence>
<dbReference type="PIRSF" id="PIRSF000654">
    <property type="entry name" value="Integrin-linked_kinase"/>
    <property type="match status" value="1"/>
</dbReference>
<reference evidence="2" key="1">
    <citation type="journal article" date="2020" name="Nat. Commun.">
        <title>Large-scale genome sequencing of mycorrhizal fungi provides insights into the early evolution of symbiotic traits.</title>
        <authorList>
            <person name="Miyauchi S."/>
            <person name="Kiss E."/>
            <person name="Kuo A."/>
            <person name="Drula E."/>
            <person name="Kohler A."/>
            <person name="Sanchez-Garcia M."/>
            <person name="Morin E."/>
            <person name="Andreopoulos B."/>
            <person name="Barry K.W."/>
            <person name="Bonito G."/>
            <person name="Buee M."/>
            <person name="Carver A."/>
            <person name="Chen C."/>
            <person name="Cichocki N."/>
            <person name="Clum A."/>
            <person name="Culley D."/>
            <person name="Crous P.W."/>
            <person name="Fauchery L."/>
            <person name="Girlanda M."/>
            <person name="Hayes R.D."/>
            <person name="Keri Z."/>
            <person name="LaButti K."/>
            <person name="Lipzen A."/>
            <person name="Lombard V."/>
            <person name="Magnuson J."/>
            <person name="Maillard F."/>
            <person name="Murat C."/>
            <person name="Nolan M."/>
            <person name="Ohm R.A."/>
            <person name="Pangilinan J."/>
            <person name="Pereira M.F."/>
            <person name="Perotto S."/>
            <person name="Peter M."/>
            <person name="Pfister S."/>
            <person name="Riley R."/>
            <person name="Sitrit Y."/>
            <person name="Stielow J.B."/>
            <person name="Szollosi G."/>
            <person name="Zifcakova L."/>
            <person name="Stursova M."/>
            <person name="Spatafora J.W."/>
            <person name="Tedersoo L."/>
            <person name="Vaario L.M."/>
            <person name="Yamada A."/>
            <person name="Yan M."/>
            <person name="Wang P."/>
            <person name="Xu J."/>
            <person name="Bruns T."/>
            <person name="Baldrian P."/>
            <person name="Vilgalys R."/>
            <person name="Dunand C."/>
            <person name="Henrissat B."/>
            <person name="Grigoriev I.V."/>
            <person name="Hibbett D."/>
            <person name="Nagy L.G."/>
            <person name="Martin F.M."/>
        </authorList>
    </citation>
    <scope>NUCLEOTIDE SEQUENCE</scope>
    <source>
        <strain evidence="2">UH-Tt-Lm1</strain>
    </source>
</reference>
<dbReference type="AlphaFoldDB" id="A0A9P6LAU9"/>
<dbReference type="InterPro" id="IPR011009">
    <property type="entry name" value="Kinase-like_dom_sf"/>
</dbReference>
<comment type="caution">
    <text evidence="2">The sequence shown here is derived from an EMBL/GenBank/DDBJ whole genome shotgun (WGS) entry which is preliminary data.</text>
</comment>
<dbReference type="Pfam" id="PF07714">
    <property type="entry name" value="PK_Tyr_Ser-Thr"/>
    <property type="match status" value="1"/>
</dbReference>
<keyword evidence="2" id="KW-0808">Transferase</keyword>
<dbReference type="InterPro" id="IPR051681">
    <property type="entry name" value="Ser/Thr_Kinases-Pseudokinases"/>
</dbReference>
<dbReference type="PROSITE" id="PS00109">
    <property type="entry name" value="PROTEIN_KINASE_TYR"/>
    <property type="match status" value="1"/>
</dbReference>
<dbReference type="SMART" id="SM00219">
    <property type="entry name" value="TyrKc"/>
    <property type="match status" value="1"/>
</dbReference>
<dbReference type="GO" id="GO:0004713">
    <property type="term" value="F:protein tyrosine kinase activity"/>
    <property type="evidence" value="ECO:0007669"/>
    <property type="project" value="InterPro"/>
</dbReference>
<dbReference type="InterPro" id="IPR000719">
    <property type="entry name" value="Prot_kinase_dom"/>
</dbReference>
<dbReference type="InterPro" id="IPR001245">
    <property type="entry name" value="Ser-Thr/Tyr_kinase_cat_dom"/>
</dbReference>
<feature type="domain" description="Protein kinase" evidence="1">
    <location>
        <begin position="15"/>
        <end position="283"/>
    </location>
</feature>
<protein>
    <submittedName>
        <fullName evidence="2">Kinase-like domain-containing protein</fullName>
    </submittedName>
</protein>
<evidence type="ECO:0000259" key="1">
    <source>
        <dbReference type="PROSITE" id="PS50011"/>
    </source>
</evidence>
<evidence type="ECO:0000313" key="2">
    <source>
        <dbReference type="EMBL" id="KAF9789884.1"/>
    </source>
</evidence>
<dbReference type="GO" id="GO:0004674">
    <property type="term" value="F:protein serine/threonine kinase activity"/>
    <property type="evidence" value="ECO:0007669"/>
    <property type="project" value="TreeGrafter"/>
</dbReference>
<dbReference type="PANTHER" id="PTHR44329:SF214">
    <property type="entry name" value="PROTEIN KINASE DOMAIN-CONTAINING PROTEIN"/>
    <property type="match status" value="1"/>
</dbReference>
<keyword evidence="2" id="KW-0418">Kinase</keyword>
<accession>A0A9P6LAU9</accession>
<dbReference type="SUPFAM" id="SSF56112">
    <property type="entry name" value="Protein kinase-like (PK-like)"/>
    <property type="match status" value="1"/>
</dbReference>
<proteinExistence type="predicted"/>
<name>A0A9P6LAU9_9AGAM</name>
<organism evidence="2 3">
    <name type="scientific">Thelephora terrestris</name>
    <dbReference type="NCBI Taxonomy" id="56493"/>
    <lineage>
        <taxon>Eukaryota</taxon>
        <taxon>Fungi</taxon>
        <taxon>Dikarya</taxon>
        <taxon>Basidiomycota</taxon>
        <taxon>Agaricomycotina</taxon>
        <taxon>Agaricomycetes</taxon>
        <taxon>Thelephorales</taxon>
        <taxon>Thelephoraceae</taxon>
        <taxon>Thelephora</taxon>
    </lineage>
</organism>
<keyword evidence="3" id="KW-1185">Reference proteome</keyword>
<dbReference type="PROSITE" id="PS50011">
    <property type="entry name" value="PROTEIN_KINASE_DOM"/>
    <property type="match status" value="1"/>
</dbReference>
<dbReference type="GO" id="GO:0005524">
    <property type="term" value="F:ATP binding"/>
    <property type="evidence" value="ECO:0007669"/>
    <property type="project" value="InterPro"/>
</dbReference>
<dbReference type="OrthoDB" id="3269467at2759"/>
<sequence length="289" mass="31910">MPPTCRFLGSEDVKPSGTHPVAAGGFADIWEAIYDGRKVALKSYRCYMRFNVAQAVERFCTEVRVCGLLHSTEVNAIPLVGFYSTEAHPFALVYEYMDGLDLKQYLSNEPGARKLKLLTNIAQSLSGMVNLGIIHRDLRAANILVDKDGTPRIAGLGNVRIPSHSTARAAESEIGIDRLGRSRVEPPLALSPNVTGPTQPTEASEMYYAFGVMAFEILTGHPPFFELPGIAARNAMMTGRRPPRPNRPEVSDRLWAMVERCLHVVPSQRMSFREAVHLLETELRNGSSS</sequence>
<dbReference type="PANTHER" id="PTHR44329">
    <property type="entry name" value="SERINE/THREONINE-PROTEIN KINASE TNNI3K-RELATED"/>
    <property type="match status" value="1"/>
</dbReference>
<dbReference type="InterPro" id="IPR020635">
    <property type="entry name" value="Tyr_kinase_cat_dom"/>
</dbReference>
<dbReference type="Gene3D" id="1.10.510.10">
    <property type="entry name" value="Transferase(Phosphotransferase) domain 1"/>
    <property type="match status" value="1"/>
</dbReference>
<dbReference type="InterPro" id="IPR008266">
    <property type="entry name" value="Tyr_kinase_AS"/>
</dbReference>
<dbReference type="EMBL" id="WIUZ02000003">
    <property type="protein sequence ID" value="KAF9789884.1"/>
    <property type="molecule type" value="Genomic_DNA"/>
</dbReference>
<gene>
    <name evidence="2" type="ORF">BJ322DRAFT_1044726</name>
</gene>
<reference evidence="2" key="2">
    <citation type="submission" date="2020-11" db="EMBL/GenBank/DDBJ databases">
        <authorList>
            <consortium name="DOE Joint Genome Institute"/>
            <person name="Kuo A."/>
            <person name="Miyauchi S."/>
            <person name="Kiss E."/>
            <person name="Drula E."/>
            <person name="Kohler A."/>
            <person name="Sanchez-Garcia M."/>
            <person name="Andreopoulos B."/>
            <person name="Barry K.W."/>
            <person name="Bonito G."/>
            <person name="Buee M."/>
            <person name="Carver A."/>
            <person name="Chen C."/>
            <person name="Cichocki N."/>
            <person name="Clum A."/>
            <person name="Culley D."/>
            <person name="Crous P.W."/>
            <person name="Fauchery L."/>
            <person name="Girlanda M."/>
            <person name="Hayes R."/>
            <person name="Keri Z."/>
            <person name="Labutti K."/>
            <person name="Lipzen A."/>
            <person name="Lombard V."/>
            <person name="Magnuson J."/>
            <person name="Maillard F."/>
            <person name="Morin E."/>
            <person name="Murat C."/>
            <person name="Nolan M."/>
            <person name="Ohm R."/>
            <person name="Pangilinan J."/>
            <person name="Pereira M."/>
            <person name="Perotto S."/>
            <person name="Peter M."/>
            <person name="Riley R."/>
            <person name="Sitrit Y."/>
            <person name="Stielow B."/>
            <person name="Szollosi G."/>
            <person name="Zifcakova L."/>
            <person name="Stursova M."/>
            <person name="Spatafora J.W."/>
            <person name="Tedersoo L."/>
            <person name="Vaario L.-M."/>
            <person name="Yamada A."/>
            <person name="Yan M."/>
            <person name="Wang P."/>
            <person name="Xu J."/>
            <person name="Bruns T."/>
            <person name="Baldrian P."/>
            <person name="Vilgalys R."/>
            <person name="Henrissat B."/>
            <person name="Grigoriev I.V."/>
            <person name="Hibbett D."/>
            <person name="Nagy L.G."/>
            <person name="Martin F.M."/>
        </authorList>
    </citation>
    <scope>NUCLEOTIDE SEQUENCE</scope>
    <source>
        <strain evidence="2">UH-Tt-Lm1</strain>
    </source>
</reference>